<proteinExistence type="predicted"/>
<dbReference type="PRINTS" id="PR00070">
    <property type="entry name" value="DHFR"/>
</dbReference>
<comment type="caution">
    <text evidence="2">The sequence shown here is derived from an EMBL/GenBank/DDBJ whole genome shotgun (WGS) entry which is preliminary data.</text>
</comment>
<dbReference type="PROSITE" id="PS51330">
    <property type="entry name" value="DHFR_2"/>
    <property type="match status" value="1"/>
</dbReference>
<dbReference type="PANTHER" id="PTHR38011">
    <property type="entry name" value="DIHYDROFOLATE REDUCTASE FAMILY PROTEIN (AFU_ORTHOLOGUE AFUA_8G06820)"/>
    <property type="match status" value="1"/>
</dbReference>
<dbReference type="EC" id="1.5.1.3" evidence="2"/>
<accession>A0A136KKS1</accession>
<organism evidence="2 3">
    <name type="scientific">candidate division WS6 bacterium OLB21</name>
    <dbReference type="NCBI Taxonomy" id="1617427"/>
    <lineage>
        <taxon>Bacteria</taxon>
        <taxon>Candidatus Dojkabacteria</taxon>
    </lineage>
</organism>
<evidence type="ECO:0000313" key="3">
    <source>
        <dbReference type="Proteomes" id="UP000070449"/>
    </source>
</evidence>
<dbReference type="GO" id="GO:0008703">
    <property type="term" value="F:5-amino-6-(5-phosphoribosylamino)uracil reductase activity"/>
    <property type="evidence" value="ECO:0007669"/>
    <property type="project" value="InterPro"/>
</dbReference>
<dbReference type="InterPro" id="IPR024072">
    <property type="entry name" value="DHFR-like_dom_sf"/>
</dbReference>
<evidence type="ECO:0000313" key="2">
    <source>
        <dbReference type="EMBL" id="KXK10009.1"/>
    </source>
</evidence>
<dbReference type="GO" id="GO:0009231">
    <property type="term" value="P:riboflavin biosynthetic process"/>
    <property type="evidence" value="ECO:0007669"/>
    <property type="project" value="InterPro"/>
</dbReference>
<evidence type="ECO:0000259" key="1">
    <source>
        <dbReference type="PROSITE" id="PS51330"/>
    </source>
</evidence>
<dbReference type="SUPFAM" id="SSF53597">
    <property type="entry name" value="Dihydrofolate reductase-like"/>
    <property type="match status" value="1"/>
</dbReference>
<gene>
    <name evidence="2" type="primary">folA</name>
    <name evidence="2" type="ORF">UZ20_WS6002000090</name>
</gene>
<dbReference type="InterPro" id="IPR001796">
    <property type="entry name" value="DHFR_dom"/>
</dbReference>
<dbReference type="CDD" id="cd00209">
    <property type="entry name" value="DHFR"/>
    <property type="match status" value="1"/>
</dbReference>
<keyword evidence="2" id="KW-0560">Oxidoreductase</keyword>
<dbReference type="InterPro" id="IPR002734">
    <property type="entry name" value="RibDG_C"/>
</dbReference>
<dbReference type="Proteomes" id="UP000070449">
    <property type="component" value="Unassembled WGS sequence"/>
</dbReference>
<dbReference type="AlphaFoldDB" id="A0A136KKS1"/>
<dbReference type="GO" id="GO:0046654">
    <property type="term" value="P:tetrahydrofolate biosynthetic process"/>
    <property type="evidence" value="ECO:0007669"/>
    <property type="project" value="InterPro"/>
</dbReference>
<dbReference type="EMBL" id="JYPD01000010">
    <property type="protein sequence ID" value="KXK10009.1"/>
    <property type="molecule type" value="Genomic_DNA"/>
</dbReference>
<dbReference type="GO" id="GO:0004146">
    <property type="term" value="F:dihydrofolate reductase activity"/>
    <property type="evidence" value="ECO:0007669"/>
    <property type="project" value="UniProtKB-EC"/>
</dbReference>
<dbReference type="PANTHER" id="PTHR38011:SF11">
    <property type="entry name" value="2,5-DIAMINO-6-RIBOSYLAMINO-4(3H)-PYRIMIDINONE 5'-PHOSPHATE REDUCTASE"/>
    <property type="match status" value="1"/>
</dbReference>
<dbReference type="Pfam" id="PF01872">
    <property type="entry name" value="RibD_C"/>
    <property type="match status" value="1"/>
</dbReference>
<feature type="domain" description="DHFR" evidence="1">
    <location>
        <begin position="4"/>
        <end position="180"/>
    </location>
</feature>
<dbReference type="Gene3D" id="3.40.430.10">
    <property type="entry name" value="Dihydrofolate Reductase, subunit A"/>
    <property type="match status" value="1"/>
</dbReference>
<dbReference type="InterPro" id="IPR050765">
    <property type="entry name" value="Riboflavin_Biosynth_HTPR"/>
</dbReference>
<reference evidence="2 3" key="1">
    <citation type="submission" date="2015-02" db="EMBL/GenBank/DDBJ databases">
        <title>Improved understanding of the partial-nitritation anammox process through 23 genomes representing the majority of the microbial community.</title>
        <authorList>
            <person name="Speth D.R."/>
            <person name="In T Zandt M."/>
            <person name="Guerrero Cruz S."/>
            <person name="Jetten M.S."/>
            <person name="Dutilh B.E."/>
        </authorList>
    </citation>
    <scope>NUCLEOTIDE SEQUENCE [LARGE SCALE GENOMIC DNA]</scope>
    <source>
        <strain evidence="2">OLB21</strain>
    </source>
</reference>
<sequence>MKPKLIMIMVCSLDGVIATDKNTDSFSWNSPEDKSHFRKLTKEIGTVIMGSKTFQEVGMTPLKGRKNIIVTSRPDDYKVTEDTFFISGNAEDVVSYLQINGIKTAAVVGGSSVNSQFLQAGLIDELYITVEPILFGKGLHLAESISDQVNLQLIDSQKLNEQGTMLLHYQVLNNHDSKQN</sequence>
<protein>
    <submittedName>
        <fullName evidence="2">Dihydrofolate reductase</fullName>
        <ecNumber evidence="2">1.5.1.3</ecNumber>
    </submittedName>
</protein>
<name>A0A136KKS1_9BACT</name>
<dbReference type="STRING" id="1617427.UZ20_WS6002000090"/>